<sequence length="167" mass="19435">MQAPTDNLYKFLAIAGMLCFIYFFFDYNKRADALDARIDALTMQQAEFLATVEALTEWAEEHTKSVKSDFFDNPSEQSAKDAFAKLSKARDEVSAKFRELKVVNAKLNKSIDIVKETFDKLKRLSFLYDIYQFASLFVAFLGVYLWYYRTQQYLDLKEKQVPIIANP</sequence>
<dbReference type="EMBL" id="JACGCU010000003">
    <property type="protein sequence ID" value="MBA6058119.1"/>
    <property type="molecule type" value="Genomic_DNA"/>
</dbReference>
<reference evidence="2 3" key="1">
    <citation type="submission" date="2020-07" db="EMBL/GenBank/DDBJ databases">
        <title>Diversity of carbapenemase encoding genes among Pseudomonas putida group clinical isolates in a tertiary Brazilian hospital.</title>
        <authorList>
            <person name="Alberto-Lei F."/>
            <person name="Nodari C.S."/>
            <person name="Streling A.P."/>
            <person name="Paulino J.T."/>
            <person name="Bessa-Neto F.O."/>
            <person name="Cayo R."/>
            <person name="Gales A.C."/>
        </authorList>
    </citation>
    <scope>NUCLEOTIDE SEQUENCE [LARGE SCALE GENOMIC DNA]</scope>
    <source>
        <strain evidence="2 3">14535</strain>
    </source>
</reference>
<dbReference type="AlphaFoldDB" id="A0A7W2JFK1"/>
<proteinExistence type="predicted"/>
<feature type="transmembrane region" description="Helical" evidence="1">
    <location>
        <begin position="7"/>
        <end position="25"/>
    </location>
</feature>
<keyword evidence="1" id="KW-0472">Membrane</keyword>
<keyword evidence="1" id="KW-0812">Transmembrane</keyword>
<accession>A0A7W2JFK1</accession>
<evidence type="ECO:0000313" key="3">
    <source>
        <dbReference type="Proteomes" id="UP000556620"/>
    </source>
</evidence>
<feature type="transmembrane region" description="Helical" evidence="1">
    <location>
        <begin position="130"/>
        <end position="148"/>
    </location>
</feature>
<comment type="caution">
    <text evidence="2">The sequence shown here is derived from an EMBL/GenBank/DDBJ whole genome shotgun (WGS) entry which is preliminary data.</text>
</comment>
<evidence type="ECO:0000313" key="2">
    <source>
        <dbReference type="EMBL" id="MBA6058119.1"/>
    </source>
</evidence>
<evidence type="ECO:0000256" key="1">
    <source>
        <dbReference type="SAM" id="Phobius"/>
    </source>
</evidence>
<gene>
    <name evidence="2" type="ORF">H4C44_02855</name>
</gene>
<organism evidence="2 3">
    <name type="scientific">Pseudomonas juntendi</name>
    <dbReference type="NCBI Taxonomy" id="2666183"/>
    <lineage>
        <taxon>Bacteria</taxon>
        <taxon>Pseudomonadati</taxon>
        <taxon>Pseudomonadota</taxon>
        <taxon>Gammaproteobacteria</taxon>
        <taxon>Pseudomonadales</taxon>
        <taxon>Pseudomonadaceae</taxon>
        <taxon>Pseudomonas</taxon>
    </lineage>
</organism>
<dbReference type="Proteomes" id="UP000556620">
    <property type="component" value="Unassembled WGS sequence"/>
</dbReference>
<name>A0A7W2JFK1_9PSED</name>
<dbReference type="RefSeq" id="WP_182366193.1">
    <property type="nucleotide sequence ID" value="NZ_JACGCU010000003.1"/>
</dbReference>
<protein>
    <submittedName>
        <fullName evidence="2">Uncharacterized protein</fullName>
    </submittedName>
</protein>
<keyword evidence="1" id="KW-1133">Transmembrane helix</keyword>